<dbReference type="InterPro" id="IPR013099">
    <property type="entry name" value="K_chnl_dom"/>
</dbReference>
<feature type="transmembrane region" description="Helical" evidence="1">
    <location>
        <begin position="78"/>
        <end position="104"/>
    </location>
</feature>
<dbReference type="SUPFAM" id="SSF81324">
    <property type="entry name" value="Voltage-gated potassium channels"/>
    <property type="match status" value="1"/>
</dbReference>
<protein>
    <recommendedName>
        <fullName evidence="2">Potassium channel domain-containing protein</fullName>
    </recommendedName>
</protein>
<organism evidence="3">
    <name type="scientific">hydrothermal vent metagenome</name>
    <dbReference type="NCBI Taxonomy" id="652676"/>
    <lineage>
        <taxon>unclassified sequences</taxon>
        <taxon>metagenomes</taxon>
        <taxon>ecological metagenomes</taxon>
    </lineage>
</organism>
<dbReference type="EMBL" id="UOGJ01000007">
    <property type="protein sequence ID" value="VAX34827.1"/>
    <property type="molecule type" value="Genomic_DNA"/>
</dbReference>
<proteinExistence type="predicted"/>
<evidence type="ECO:0000259" key="2">
    <source>
        <dbReference type="Pfam" id="PF07885"/>
    </source>
</evidence>
<feature type="domain" description="Potassium channel" evidence="2">
    <location>
        <begin position="30"/>
        <end position="97"/>
    </location>
</feature>
<keyword evidence="1" id="KW-1133">Transmembrane helix</keyword>
<feature type="transmembrane region" description="Helical" evidence="1">
    <location>
        <begin position="20"/>
        <end position="41"/>
    </location>
</feature>
<name>A0A3B1E033_9ZZZZ</name>
<dbReference type="Gene3D" id="1.10.287.70">
    <property type="match status" value="1"/>
</dbReference>
<dbReference type="AlphaFoldDB" id="A0A3B1E033"/>
<evidence type="ECO:0000313" key="3">
    <source>
        <dbReference type="EMBL" id="VAX34827.1"/>
    </source>
</evidence>
<dbReference type="Pfam" id="PF07885">
    <property type="entry name" value="Ion_trans_2"/>
    <property type="match status" value="1"/>
</dbReference>
<accession>A0A3B1E033</accession>
<evidence type="ECO:0000256" key="1">
    <source>
        <dbReference type="SAM" id="Phobius"/>
    </source>
</evidence>
<reference evidence="3" key="1">
    <citation type="submission" date="2018-06" db="EMBL/GenBank/DDBJ databases">
        <authorList>
            <person name="Zhirakovskaya E."/>
        </authorList>
    </citation>
    <scope>NUCLEOTIDE SEQUENCE</scope>
</reference>
<keyword evidence="1" id="KW-0812">Transmembrane</keyword>
<sequence length="358" mass="40613">MFIRWLLIKIRNKDDFPQAIITLLEFLTYLIIISILFTVGLKFTENISWNEALWQVWQTSTTIGYGNQPAQTIAGRSITMIFGLLAVAILGVVVSSSVDLKLLLAEKRRFGMSENPHKNGYVIFNYPGENMCLFIEEIISIEPNVGICIVDSRLDQLPSTITNLHKKIHFIKGYSHEKSTYERAAIKENKKVVIFPIDVTSPESDLATSRLVDLVLRFVKGKTSVIYHLIDPRNKWIFNENAIAVLQNLEMLATVQECQDAHSSTIIQSILMNTKGANTQTVQPKLIIGHTWGEFVSKSINVSKKLNVPFNPLALIHKKEIDACPDFSKVINNETQLSIIAHNKFDWNAFEKELNELK</sequence>
<gene>
    <name evidence="3" type="ORF">MNBD_UNCLBAC01-959</name>
</gene>
<keyword evidence="1" id="KW-0472">Membrane</keyword>